<organism>
    <name type="scientific">Pediculus humanus subsp. corporis</name>
    <name type="common">Body louse</name>
    <dbReference type="NCBI Taxonomy" id="121224"/>
    <lineage>
        <taxon>Eukaryota</taxon>
        <taxon>Metazoa</taxon>
        <taxon>Ecdysozoa</taxon>
        <taxon>Arthropoda</taxon>
        <taxon>Hexapoda</taxon>
        <taxon>Insecta</taxon>
        <taxon>Pterygota</taxon>
        <taxon>Neoptera</taxon>
        <taxon>Paraneoptera</taxon>
        <taxon>Psocodea</taxon>
        <taxon>Troctomorpha</taxon>
        <taxon>Phthiraptera</taxon>
        <taxon>Anoplura</taxon>
        <taxon>Pediculidae</taxon>
        <taxon>Pediculus</taxon>
    </lineage>
</organism>
<dbReference type="EnsemblMetazoa" id="PHUM363920-RA">
    <property type="protein sequence ID" value="PHUM363920-PA"/>
    <property type="gene ID" value="PHUM363920"/>
</dbReference>
<evidence type="ECO:0000313" key="6">
    <source>
        <dbReference type="Proteomes" id="UP000009046"/>
    </source>
</evidence>
<keyword evidence="6" id="KW-1185">Reference proteome</keyword>
<dbReference type="EMBL" id="DS235371">
    <property type="protein sequence ID" value="EEB15381.1"/>
    <property type="molecule type" value="Genomic_DNA"/>
</dbReference>
<dbReference type="PANTHER" id="PTHR23040">
    <property type="match status" value="1"/>
</dbReference>
<evidence type="ECO:0000256" key="3">
    <source>
        <dbReference type="ARBA" id="ARBA00034143"/>
    </source>
</evidence>
<evidence type="ECO:0000256" key="2">
    <source>
        <dbReference type="ARBA" id="ARBA00034139"/>
    </source>
</evidence>
<dbReference type="InterPro" id="IPR040111">
    <property type="entry name" value="ODAD4"/>
</dbReference>
<dbReference type="Gene3D" id="1.25.40.10">
    <property type="entry name" value="Tetratricopeptide repeat domain"/>
    <property type="match status" value="2"/>
</dbReference>
<dbReference type="AlphaFoldDB" id="E0VPS5"/>
<dbReference type="InterPro" id="IPR019734">
    <property type="entry name" value="TPR_rpt"/>
</dbReference>
<dbReference type="InParanoid" id="E0VPS5"/>
<reference evidence="5" key="3">
    <citation type="submission" date="2021-02" db="UniProtKB">
        <authorList>
            <consortium name="EnsemblMetazoa"/>
        </authorList>
    </citation>
    <scope>IDENTIFICATION</scope>
    <source>
        <strain evidence="5">USDA</strain>
    </source>
</reference>
<name>E0VPS5_PEDHC</name>
<protein>
    <recommendedName>
        <fullName evidence="2">Outer dynein arm-docking complex subunit 4</fullName>
    </recommendedName>
    <alternativeName>
        <fullName evidence="3">Tetratricopeptide repeat protein 25</fullName>
    </alternativeName>
</protein>
<dbReference type="GO" id="GO:0005930">
    <property type="term" value="C:axoneme"/>
    <property type="evidence" value="ECO:0007669"/>
    <property type="project" value="UniProtKB-SubCell"/>
</dbReference>
<accession>E0VPS5</accession>
<gene>
    <name evidence="5" type="primary">8233440</name>
    <name evidence="4" type="ORF">Phum_PHUM363920</name>
</gene>
<comment type="subcellular location">
    <subcellularLocation>
        <location evidence="1">Cytoplasm</location>
        <location evidence="1">Cytoskeleton</location>
        <location evidence="1">Cilium axoneme</location>
    </subcellularLocation>
</comment>
<sequence>MKRSQSSHPITVQKSDQSIVRQRSFLIHHGANKQSDTFEHELSEHKIEKIYAEAEESFNKGDFEIALVKFSKGASLKPKNEAFASGVQKSKLAIINDLKENGINMQHLREDVEDNDYKTMPYQKSVDIQKETPDFKSDTARSIYTQCKKQDVQRVFNLKVHDGKGYKIIPATASDVKEYLQDKDYFKMKEQNAKEWKKLRSEMNKKLAEKEAFERFEKEAKVLEEKNTIRQYCEEQVILIGRYYQNNKIEDVIRFSENFIKYLNKKPDKMLPRKWIYLATAFNYLGRAYIEKEDFDKAKAFGEKLYKVAISSANSELITQSYILSGKVYVKFRKFEEAAFVWEKLIPMIENSEKKAWLFHEIGRCYFEMGKYDTSHKFGVDSEFWATKCSNSKWICSAKVLQGQCEMKKNNYTNAYKLFVEAKHHAEIVNDESILKYITSIEDLLFSALPKLTTTESEKFDDS</sequence>
<dbReference type="GeneID" id="8233440"/>
<dbReference type="VEuPathDB" id="VectorBase:PHUM363920"/>
<dbReference type="Proteomes" id="UP000009046">
    <property type="component" value="Unassembled WGS sequence"/>
</dbReference>
<reference evidence="4" key="2">
    <citation type="submission" date="2007-04" db="EMBL/GenBank/DDBJ databases">
        <title>The genome of the human body louse.</title>
        <authorList>
            <consortium name="The Human Body Louse Genome Consortium"/>
            <person name="Kirkness E."/>
            <person name="Walenz B."/>
            <person name="Hass B."/>
            <person name="Bruggner R."/>
            <person name="Strausberg R."/>
        </authorList>
    </citation>
    <scope>NUCLEOTIDE SEQUENCE</scope>
    <source>
        <strain evidence="4">USDA</strain>
    </source>
</reference>
<dbReference type="CTD" id="8233440"/>
<dbReference type="EMBL" id="AAZO01004233">
    <property type="status" value="NOT_ANNOTATED_CDS"/>
    <property type="molecule type" value="Genomic_DNA"/>
</dbReference>
<reference evidence="4" key="1">
    <citation type="submission" date="2007-04" db="EMBL/GenBank/DDBJ databases">
        <title>Annotation of Pediculus humanus corporis strain USDA.</title>
        <authorList>
            <person name="Kirkness E."/>
            <person name="Hannick L."/>
            <person name="Hass B."/>
            <person name="Bruggner R."/>
            <person name="Lawson D."/>
            <person name="Bidwell S."/>
            <person name="Joardar V."/>
            <person name="Caler E."/>
            <person name="Walenz B."/>
            <person name="Inman J."/>
            <person name="Schobel S."/>
            <person name="Galinsky K."/>
            <person name="Amedeo P."/>
            <person name="Strausberg R."/>
        </authorList>
    </citation>
    <scope>NUCLEOTIDE SEQUENCE</scope>
    <source>
        <strain evidence="4">USDA</strain>
    </source>
</reference>
<dbReference type="KEGG" id="phu:Phum_PHUM363920"/>
<dbReference type="HOGENOM" id="CLU_023648_0_0_1"/>
<dbReference type="RefSeq" id="XP_002428119.1">
    <property type="nucleotide sequence ID" value="XM_002428074.1"/>
</dbReference>
<evidence type="ECO:0000313" key="5">
    <source>
        <dbReference type="EnsemblMetazoa" id="PHUM363920-PA"/>
    </source>
</evidence>
<proteinExistence type="predicted"/>
<dbReference type="eggNOG" id="KOG1124">
    <property type="taxonomic scope" value="Eukaryota"/>
</dbReference>
<evidence type="ECO:0000313" key="4">
    <source>
        <dbReference type="EMBL" id="EEB15381.1"/>
    </source>
</evidence>
<dbReference type="PANTHER" id="PTHR23040:SF2">
    <property type="entry name" value="OUTER DYNEIN ARM-DOCKING COMPLEX SUBUNIT 4"/>
    <property type="match status" value="1"/>
</dbReference>
<dbReference type="InterPro" id="IPR011990">
    <property type="entry name" value="TPR-like_helical_dom_sf"/>
</dbReference>
<evidence type="ECO:0000256" key="1">
    <source>
        <dbReference type="ARBA" id="ARBA00004430"/>
    </source>
</evidence>
<dbReference type="SUPFAM" id="SSF48452">
    <property type="entry name" value="TPR-like"/>
    <property type="match status" value="1"/>
</dbReference>
<dbReference type="OrthoDB" id="10268002at2759"/>
<dbReference type="STRING" id="121224.E0VPS5"/>
<dbReference type="SMART" id="SM00028">
    <property type="entry name" value="TPR"/>
    <property type="match status" value="4"/>
</dbReference>
<dbReference type="OMA" id="LENTWLY"/>